<accession>A0A8H7RYG1</accession>
<dbReference type="Proteomes" id="UP000646827">
    <property type="component" value="Unassembled WGS sequence"/>
</dbReference>
<evidence type="ECO:0000256" key="3">
    <source>
        <dbReference type="SAM" id="Phobius"/>
    </source>
</evidence>
<dbReference type="GO" id="GO:0005388">
    <property type="term" value="F:P-type calcium transporter activity"/>
    <property type="evidence" value="ECO:0007669"/>
    <property type="project" value="TreeGrafter"/>
</dbReference>
<evidence type="ECO:0000313" key="5">
    <source>
        <dbReference type="Proteomes" id="UP000646827"/>
    </source>
</evidence>
<reference evidence="4 5" key="1">
    <citation type="submission" date="2020-12" db="EMBL/GenBank/DDBJ databases">
        <title>Metabolic potential, ecology and presence of endohyphal bacteria is reflected in genomic diversity of Mucoromycotina.</title>
        <authorList>
            <person name="Muszewska A."/>
            <person name="Okrasinska A."/>
            <person name="Steczkiewicz K."/>
            <person name="Drgas O."/>
            <person name="Orlowska M."/>
            <person name="Perlinska-Lenart U."/>
            <person name="Aleksandrzak-Piekarczyk T."/>
            <person name="Szatraj K."/>
            <person name="Zielenkiewicz U."/>
            <person name="Pilsyk S."/>
            <person name="Malc E."/>
            <person name="Mieczkowski P."/>
            <person name="Kruszewska J.S."/>
            <person name="Biernat P."/>
            <person name="Pawlowska J."/>
        </authorList>
    </citation>
    <scope>NUCLEOTIDE SEQUENCE [LARGE SCALE GENOMIC DNA]</scope>
    <source>
        <strain evidence="4 5">CBS 142.35</strain>
    </source>
</reference>
<keyword evidence="3" id="KW-1133">Transmembrane helix</keyword>
<keyword evidence="5" id="KW-1185">Reference proteome</keyword>
<keyword evidence="3" id="KW-0472">Membrane</keyword>
<gene>
    <name evidence="4" type="ORF">INT45_010396</name>
</gene>
<comment type="caution">
    <text evidence="4">The sequence shown here is derived from an EMBL/GenBank/DDBJ whole genome shotgun (WGS) entry which is preliminary data.</text>
</comment>
<sequence>MNNAGTEVAKEAFDTIHVDNNFNSISKALLWGRVVNDGVRKYLIIQLNVNIAVVALSFISAVDSSNSESVLSAV</sequence>
<evidence type="ECO:0000313" key="4">
    <source>
        <dbReference type="EMBL" id="KAG2219476.1"/>
    </source>
</evidence>
<dbReference type="GO" id="GO:0012505">
    <property type="term" value="C:endomembrane system"/>
    <property type="evidence" value="ECO:0007669"/>
    <property type="project" value="UniProtKB-SubCell"/>
</dbReference>
<keyword evidence="3" id="KW-0812">Transmembrane</keyword>
<name>A0A8H7RYG1_9FUNG</name>
<dbReference type="PANTHER" id="PTHR24093:SF369">
    <property type="entry name" value="CALCIUM-TRANSPORTING ATPASE"/>
    <property type="match status" value="1"/>
</dbReference>
<proteinExistence type="predicted"/>
<dbReference type="AlphaFoldDB" id="A0A8H7RYG1"/>
<organism evidence="4 5">
    <name type="scientific">Circinella minor</name>
    <dbReference type="NCBI Taxonomy" id="1195481"/>
    <lineage>
        <taxon>Eukaryota</taxon>
        <taxon>Fungi</taxon>
        <taxon>Fungi incertae sedis</taxon>
        <taxon>Mucoromycota</taxon>
        <taxon>Mucoromycotina</taxon>
        <taxon>Mucoromycetes</taxon>
        <taxon>Mucorales</taxon>
        <taxon>Lichtheimiaceae</taxon>
        <taxon>Circinella</taxon>
    </lineage>
</organism>
<dbReference type="EMBL" id="JAEPRB010000177">
    <property type="protein sequence ID" value="KAG2219476.1"/>
    <property type="molecule type" value="Genomic_DNA"/>
</dbReference>
<evidence type="ECO:0000256" key="2">
    <source>
        <dbReference type="ARBA" id="ARBA00022842"/>
    </source>
</evidence>
<dbReference type="PANTHER" id="PTHR24093">
    <property type="entry name" value="CATION TRANSPORTING ATPASE"/>
    <property type="match status" value="1"/>
</dbReference>
<evidence type="ECO:0000256" key="1">
    <source>
        <dbReference type="ARBA" id="ARBA00004127"/>
    </source>
</evidence>
<dbReference type="GO" id="GO:0005886">
    <property type="term" value="C:plasma membrane"/>
    <property type="evidence" value="ECO:0007669"/>
    <property type="project" value="TreeGrafter"/>
</dbReference>
<comment type="subcellular location">
    <subcellularLocation>
        <location evidence="1">Endomembrane system</location>
        <topology evidence="1">Multi-pass membrane protein</topology>
    </subcellularLocation>
</comment>
<protein>
    <submittedName>
        <fullName evidence="4">Uncharacterized protein</fullName>
    </submittedName>
</protein>
<feature type="transmembrane region" description="Helical" evidence="3">
    <location>
        <begin position="42"/>
        <end position="62"/>
    </location>
</feature>
<dbReference type="OrthoDB" id="3352408at2759"/>
<dbReference type="Gene3D" id="1.20.1110.10">
    <property type="entry name" value="Calcium-transporting ATPase, transmembrane domain"/>
    <property type="match status" value="1"/>
</dbReference>
<dbReference type="GO" id="GO:0006874">
    <property type="term" value="P:intracellular calcium ion homeostasis"/>
    <property type="evidence" value="ECO:0007669"/>
    <property type="project" value="TreeGrafter"/>
</dbReference>
<keyword evidence="2" id="KW-0460">Magnesium</keyword>